<evidence type="ECO:0000256" key="5">
    <source>
        <dbReference type="ARBA" id="ARBA00022786"/>
    </source>
</evidence>
<dbReference type="InterPro" id="IPR018200">
    <property type="entry name" value="USP_CS"/>
</dbReference>
<dbReference type="PROSITE" id="PS00972">
    <property type="entry name" value="USP_1"/>
    <property type="match status" value="1"/>
</dbReference>
<dbReference type="Pfam" id="PF00443">
    <property type="entry name" value="UCH"/>
    <property type="match status" value="1"/>
</dbReference>
<feature type="region of interest" description="Disordered" evidence="8">
    <location>
        <begin position="191"/>
        <end position="215"/>
    </location>
</feature>
<proteinExistence type="inferred from homology"/>
<dbReference type="Proteomes" id="UP000241462">
    <property type="component" value="Unassembled WGS sequence"/>
</dbReference>
<dbReference type="InParanoid" id="A0A2T3AMT9"/>
<dbReference type="GO" id="GO:0004843">
    <property type="term" value="F:cysteine-type deubiquitinase activity"/>
    <property type="evidence" value="ECO:0007669"/>
    <property type="project" value="UniProtKB-EC"/>
</dbReference>
<feature type="compositionally biased region" description="Basic residues" evidence="8">
    <location>
        <begin position="805"/>
        <end position="825"/>
    </location>
</feature>
<dbReference type="Gene3D" id="3.90.70.10">
    <property type="entry name" value="Cysteine proteinases"/>
    <property type="match status" value="2"/>
</dbReference>
<comment type="similarity">
    <text evidence="2">Belongs to the peptidase C19 family.</text>
</comment>
<feature type="region of interest" description="Disordered" evidence="8">
    <location>
        <begin position="719"/>
        <end position="859"/>
    </location>
</feature>
<dbReference type="AlphaFoldDB" id="A0A2T3AMT9"/>
<name>A0A2T3AMT9_9PEZI</name>
<keyword evidence="6" id="KW-0378">Hydrolase</keyword>
<evidence type="ECO:0000313" key="10">
    <source>
        <dbReference type="EMBL" id="PSS03757.1"/>
    </source>
</evidence>
<dbReference type="OrthoDB" id="952271at2759"/>
<dbReference type="InterPro" id="IPR001394">
    <property type="entry name" value="Peptidase_C19_UCH"/>
</dbReference>
<evidence type="ECO:0000256" key="7">
    <source>
        <dbReference type="ARBA" id="ARBA00022807"/>
    </source>
</evidence>
<evidence type="ECO:0000313" key="11">
    <source>
        <dbReference type="Proteomes" id="UP000241462"/>
    </source>
</evidence>
<feature type="compositionally biased region" description="Polar residues" evidence="8">
    <location>
        <begin position="777"/>
        <end position="792"/>
    </location>
</feature>
<evidence type="ECO:0000256" key="8">
    <source>
        <dbReference type="SAM" id="MobiDB-lite"/>
    </source>
</evidence>
<evidence type="ECO:0000256" key="2">
    <source>
        <dbReference type="ARBA" id="ARBA00009085"/>
    </source>
</evidence>
<dbReference type="FunCoup" id="A0A2T3AMT9">
    <property type="interactions" value="810"/>
</dbReference>
<dbReference type="PROSITE" id="PS50235">
    <property type="entry name" value="USP_3"/>
    <property type="match status" value="1"/>
</dbReference>
<keyword evidence="5" id="KW-0833">Ubl conjugation pathway</keyword>
<feature type="compositionally biased region" description="Low complexity" evidence="8">
    <location>
        <begin position="733"/>
        <end position="744"/>
    </location>
</feature>
<dbReference type="EMBL" id="KZ678373">
    <property type="protein sequence ID" value="PSS03757.1"/>
    <property type="molecule type" value="Genomic_DNA"/>
</dbReference>
<dbReference type="SUPFAM" id="SSF54001">
    <property type="entry name" value="Cysteine proteinases"/>
    <property type="match status" value="1"/>
</dbReference>
<protein>
    <recommendedName>
        <fullName evidence="3">ubiquitinyl hydrolase 1</fullName>
        <ecNumber evidence="3">3.4.19.12</ecNumber>
    </recommendedName>
</protein>
<dbReference type="PANTHER" id="PTHR21646:SF24">
    <property type="entry name" value="UBIQUITIN CARBOXYL-TERMINAL HYDROLASE"/>
    <property type="match status" value="1"/>
</dbReference>
<reference evidence="10 11" key="1">
    <citation type="journal article" date="2018" name="Mycol. Prog.">
        <title>Coniella lustricola, a new species from submerged detritus.</title>
        <authorList>
            <person name="Raudabaugh D.B."/>
            <person name="Iturriaga T."/>
            <person name="Carver A."/>
            <person name="Mondo S."/>
            <person name="Pangilinan J."/>
            <person name="Lipzen A."/>
            <person name="He G."/>
            <person name="Amirebrahimi M."/>
            <person name="Grigoriev I.V."/>
            <person name="Miller A.N."/>
        </authorList>
    </citation>
    <scope>NUCLEOTIDE SEQUENCE [LARGE SCALE GENOMIC DNA]</scope>
    <source>
        <strain evidence="10 11">B22-T-1</strain>
    </source>
</reference>
<organism evidence="10 11">
    <name type="scientific">Coniella lustricola</name>
    <dbReference type="NCBI Taxonomy" id="2025994"/>
    <lineage>
        <taxon>Eukaryota</taxon>
        <taxon>Fungi</taxon>
        <taxon>Dikarya</taxon>
        <taxon>Ascomycota</taxon>
        <taxon>Pezizomycotina</taxon>
        <taxon>Sordariomycetes</taxon>
        <taxon>Sordariomycetidae</taxon>
        <taxon>Diaporthales</taxon>
        <taxon>Schizoparmaceae</taxon>
        <taxon>Coniella</taxon>
    </lineage>
</organism>
<evidence type="ECO:0000256" key="3">
    <source>
        <dbReference type="ARBA" id="ARBA00012759"/>
    </source>
</evidence>
<feature type="region of interest" description="Disordered" evidence="8">
    <location>
        <begin position="1"/>
        <end position="174"/>
    </location>
</feature>
<dbReference type="GO" id="GO:0006508">
    <property type="term" value="P:proteolysis"/>
    <property type="evidence" value="ECO:0007669"/>
    <property type="project" value="UniProtKB-KW"/>
</dbReference>
<gene>
    <name evidence="10" type="ORF">BD289DRAFT_478251</name>
</gene>
<dbReference type="STRING" id="2025994.A0A2T3AMT9"/>
<evidence type="ECO:0000256" key="4">
    <source>
        <dbReference type="ARBA" id="ARBA00022670"/>
    </source>
</evidence>
<keyword evidence="7" id="KW-0788">Thiol protease</keyword>
<accession>A0A2T3AMT9</accession>
<feature type="compositionally biased region" description="Acidic residues" evidence="8">
    <location>
        <begin position="24"/>
        <end position="34"/>
    </location>
</feature>
<feature type="compositionally biased region" description="Low complexity" evidence="8">
    <location>
        <begin position="826"/>
        <end position="839"/>
    </location>
</feature>
<dbReference type="InterPro" id="IPR038765">
    <property type="entry name" value="Papain-like_cys_pep_sf"/>
</dbReference>
<feature type="compositionally biased region" description="Polar residues" evidence="8">
    <location>
        <begin position="145"/>
        <end position="155"/>
    </location>
</feature>
<dbReference type="PROSITE" id="PS00973">
    <property type="entry name" value="USP_2"/>
    <property type="match status" value="1"/>
</dbReference>
<dbReference type="InterPro" id="IPR028889">
    <property type="entry name" value="USP"/>
</dbReference>
<feature type="compositionally biased region" description="Low complexity" evidence="8">
    <location>
        <begin position="191"/>
        <end position="201"/>
    </location>
</feature>
<dbReference type="CDD" id="cd02257">
    <property type="entry name" value="Peptidase_C19"/>
    <property type="match status" value="1"/>
</dbReference>
<comment type="catalytic activity">
    <reaction evidence="1">
        <text>Thiol-dependent hydrolysis of ester, thioester, amide, peptide and isopeptide bonds formed by the C-terminal Gly of ubiquitin (a 76-residue protein attached to proteins as an intracellular targeting signal).</text>
        <dbReference type="EC" id="3.4.19.12"/>
    </reaction>
</comment>
<dbReference type="EC" id="3.4.19.12" evidence="3"/>
<evidence type="ECO:0000256" key="6">
    <source>
        <dbReference type="ARBA" id="ARBA00022801"/>
    </source>
</evidence>
<sequence length="1119" mass="123747">MSRPEELPRSASPLKRRAPSATLDDSENTTEDVDMTSLPPSANTLGTPTSGLSHVDTIESEDVGSPPNDAFITAQAEANDEDIPDLVGLEVDRASVDETNPGSDFGDVSLMNDLSAGNNTPEHPSTDSELQHNNSSGEDKGLAQHESSTANTEASVDSDMKAMDTPSTAASADGPIKSSFLLGAGISASAKSKANRSSHNSPAPSAPGTRGRQANAGRRLGLTGLSNLGNTCYMNSALQCIRSVEELTKYFVTEQYLEELNYDNPLGHGGNVARAYANLLGSIYKKVPSPGSVTPRNFKETVGRYAPQFSGWAQQDTQEFLGFLLDGLQEDLNRVKKKPYIEKPDSTDDMVGNPEKIRELAEKNWAIHKARDDSVIGDLFTGLYQSTLVCPTCTKISITFEPFTNLTLPLPVQNMWMKKVKYYPLHDRPVSILVELDKTASIKSLKEFISCRVGVPVERLIGAEEYKDKFFKIYEDTQQASEDIQKDDTPCFFELESAATNLPKKKKAYKYTYVSHDELPSSDDPLAEQMAKNMAVPVLHRLNPRMNKQSRVASSRSSENVSPPHFITLSQEEAFDEDKIRRKVLEKVATFTTHAMLSLQGEGKTLEASDLDQTPIQVSDTDSDGRVIAQSVEGEDDIVDVSMRDTAQTGSTQSDPSKTHKLLKAFNSQRPRWHDTAVALDDQLQNLFNLSYFSENSAIPSGWSSIGSNPDKLYPRLEVRKPRPQSPSDEDMPSPSGSGTGSEESSAEETPDLAPTPEISTRMADESSEDEALQEVTDLSHTSQELSHNSQELPHRSPRPGGLKGGKKKMKGHKTYSKKGQKRFNKQQQQQARRSYQQQNHSLSLYEDDDPEVGSKADGGPLIRLGEGIIVDWNPDAWDVVFGRKGDSEDNATATRSTFVSSALETLKDSHLEARMQARRARSSQGISLDDCLAEFEKEEILSEHDQWYCPQCKAHVRAAKKFDLWHTPDVLVVHLKRFSSSGHRRDKIDAVVDFPIEGLDISDRVLQKHDGKDEIYDLIAVDDHMGGLGGGHYTAFAKNFVNGTWYKFDDSTVSEVRDTSRMITSHAYLLFYRRRSVGPLGGSVLEESCRQWARMFNEDVSSNDDEEVLNDSESTESR</sequence>
<evidence type="ECO:0000259" key="9">
    <source>
        <dbReference type="PROSITE" id="PS50235"/>
    </source>
</evidence>
<keyword evidence="11" id="KW-1185">Reference proteome</keyword>
<evidence type="ECO:0000256" key="1">
    <source>
        <dbReference type="ARBA" id="ARBA00000707"/>
    </source>
</evidence>
<keyword evidence="4" id="KW-0645">Protease</keyword>
<dbReference type="GO" id="GO:0016579">
    <property type="term" value="P:protein deubiquitination"/>
    <property type="evidence" value="ECO:0007669"/>
    <property type="project" value="InterPro"/>
</dbReference>
<feature type="domain" description="USP" evidence="9">
    <location>
        <begin position="223"/>
        <end position="1076"/>
    </location>
</feature>
<dbReference type="InterPro" id="IPR050185">
    <property type="entry name" value="Ub_carboxyl-term_hydrolase"/>
</dbReference>
<dbReference type="PANTHER" id="PTHR21646">
    <property type="entry name" value="UBIQUITIN CARBOXYL-TERMINAL HYDROLASE"/>
    <property type="match status" value="1"/>
</dbReference>
<feature type="compositionally biased region" description="Polar residues" evidence="8">
    <location>
        <begin position="38"/>
        <end position="52"/>
    </location>
</feature>
<dbReference type="CDD" id="cd02674">
    <property type="entry name" value="Peptidase_C19R"/>
    <property type="match status" value="1"/>
</dbReference>